<dbReference type="AlphaFoldDB" id="A0ABD6EID5"/>
<dbReference type="PANTHER" id="PTHR13087:SF0">
    <property type="entry name" value="NFKB ACTIVATING PROTEIN LIKE"/>
    <property type="match status" value="1"/>
</dbReference>
<name>A0ABD6EID5_9BILA</name>
<sequence length="228" mass="26243">MEEEQKKIDEDIGPKAVKKRHRSSSSSSGSSVKKKSKKEKKHSKKDKKHKKKKLRDSKKSKKKKEVRSSDESEEEWVELTEEMREAEAAKEKQEEALMMGPPVPDYLVEKQMAIVDRSKHVNYGKDMLRGEAAAMAAYIAQGKRIPRRGEIGLSSAEISEFEKIGYVMSGTRHKSMEATRLRKENQVMTAEEKRLLSGFTHDERKKKEEIVLQQFRSFIDSKKAKSSQ</sequence>
<comment type="similarity">
    <text evidence="1">Belongs to the NKAP family.</text>
</comment>
<feature type="compositionally biased region" description="Basic and acidic residues" evidence="2">
    <location>
        <begin position="81"/>
        <end position="95"/>
    </location>
</feature>
<dbReference type="PANTHER" id="PTHR13087">
    <property type="entry name" value="NF-KAPPA B ACTIVATING PROTEIN"/>
    <property type="match status" value="1"/>
</dbReference>
<feature type="compositionally biased region" description="Acidic residues" evidence="2">
    <location>
        <begin position="71"/>
        <end position="80"/>
    </location>
</feature>
<dbReference type="Proteomes" id="UP001608902">
    <property type="component" value="Unassembled WGS sequence"/>
</dbReference>
<comment type="caution">
    <text evidence="4">The sequence shown here is derived from an EMBL/GenBank/DDBJ whole genome shotgun (WGS) entry which is preliminary data.</text>
</comment>
<evidence type="ECO:0000313" key="5">
    <source>
        <dbReference type="Proteomes" id="UP001608902"/>
    </source>
</evidence>
<reference evidence="4 5" key="1">
    <citation type="submission" date="2024-08" db="EMBL/GenBank/DDBJ databases">
        <title>Gnathostoma spinigerum genome.</title>
        <authorList>
            <person name="Gonzalez-Bertolin B."/>
            <person name="Monzon S."/>
            <person name="Zaballos A."/>
            <person name="Jimenez P."/>
            <person name="Dekumyoy P."/>
            <person name="Varona S."/>
            <person name="Cuesta I."/>
            <person name="Sumanam S."/>
            <person name="Adisakwattana P."/>
            <person name="Gasser R.B."/>
            <person name="Hernandez-Gonzalez A."/>
            <person name="Young N.D."/>
            <person name="Perteguer M.J."/>
        </authorList>
    </citation>
    <scope>NUCLEOTIDE SEQUENCE [LARGE SCALE GENOMIC DNA]</scope>
    <source>
        <strain evidence="4">AL3</strain>
        <tissue evidence="4">Liver</tissue>
    </source>
</reference>
<feature type="region of interest" description="Disordered" evidence="2">
    <location>
        <begin position="1"/>
        <end position="98"/>
    </location>
</feature>
<evidence type="ECO:0000259" key="3">
    <source>
        <dbReference type="Pfam" id="PF06047"/>
    </source>
</evidence>
<accession>A0ABD6EID5</accession>
<protein>
    <recommendedName>
        <fullName evidence="3">NF-kappa-B-activating protein C-terminal domain-containing protein</fullName>
    </recommendedName>
</protein>
<keyword evidence="5" id="KW-1185">Reference proteome</keyword>
<proteinExistence type="inferred from homology"/>
<feature type="compositionally biased region" description="Basic and acidic residues" evidence="2">
    <location>
        <begin position="1"/>
        <end position="13"/>
    </location>
</feature>
<organism evidence="4 5">
    <name type="scientific">Gnathostoma spinigerum</name>
    <dbReference type="NCBI Taxonomy" id="75299"/>
    <lineage>
        <taxon>Eukaryota</taxon>
        <taxon>Metazoa</taxon>
        <taxon>Ecdysozoa</taxon>
        <taxon>Nematoda</taxon>
        <taxon>Chromadorea</taxon>
        <taxon>Rhabditida</taxon>
        <taxon>Spirurina</taxon>
        <taxon>Gnathostomatomorpha</taxon>
        <taxon>Gnathostomatoidea</taxon>
        <taxon>Gnathostomatidae</taxon>
        <taxon>Gnathostoma</taxon>
    </lineage>
</organism>
<dbReference type="InterPro" id="IPR040466">
    <property type="entry name" value="NKAP"/>
</dbReference>
<evidence type="ECO:0000256" key="1">
    <source>
        <dbReference type="ARBA" id="ARBA00009313"/>
    </source>
</evidence>
<dbReference type="InterPro" id="IPR009269">
    <property type="entry name" value="NKAP_C"/>
</dbReference>
<evidence type="ECO:0000256" key="2">
    <source>
        <dbReference type="SAM" id="MobiDB-lite"/>
    </source>
</evidence>
<dbReference type="Pfam" id="PF06047">
    <property type="entry name" value="Nkap_C"/>
    <property type="match status" value="1"/>
</dbReference>
<feature type="domain" description="NF-kappa-B-activating protein C-terminal" evidence="3">
    <location>
        <begin position="121"/>
        <end position="220"/>
    </location>
</feature>
<gene>
    <name evidence="4" type="ORF">AB6A40_004628</name>
</gene>
<dbReference type="EMBL" id="JBGFUD010002718">
    <property type="protein sequence ID" value="MFH4977919.1"/>
    <property type="molecule type" value="Genomic_DNA"/>
</dbReference>
<feature type="compositionally biased region" description="Basic residues" evidence="2">
    <location>
        <begin position="32"/>
        <end position="65"/>
    </location>
</feature>
<evidence type="ECO:0000313" key="4">
    <source>
        <dbReference type="EMBL" id="MFH4977919.1"/>
    </source>
</evidence>